<reference evidence="2 3" key="1">
    <citation type="submission" date="2018-03" db="EMBL/GenBank/DDBJ databases">
        <title>Genomic Encyclopedia of Archaeal and Bacterial Type Strains, Phase II (KMG-II): from individual species to whole genera.</title>
        <authorList>
            <person name="Goeker M."/>
        </authorList>
    </citation>
    <scope>NUCLEOTIDE SEQUENCE [LARGE SCALE GENOMIC DNA]</scope>
    <source>
        <strain evidence="2 3">DSM 43146</strain>
    </source>
</reference>
<protein>
    <submittedName>
        <fullName evidence="2">Uncharacterized protein</fullName>
    </submittedName>
</protein>
<dbReference type="EMBL" id="PVMZ01000004">
    <property type="protein sequence ID" value="PRX22598.1"/>
    <property type="molecule type" value="Genomic_DNA"/>
</dbReference>
<sequence>MKSSRVLAVPAVALAAGLGSAVIATPAQAAQLAQACTRPTVAYHACLTVESTSVFNEYKITAGLDSFMSQQYAGEVVAGGAFTANLYADDPGGSDRLIASIPLAWVGAGAEGLGQEHAIWMSCRYLNEDTDGKDELYAHISWFDPHNGQWTTRQTGIVSYEFACR</sequence>
<dbReference type="AlphaFoldDB" id="A0A2T0KGQ8"/>
<comment type="caution">
    <text evidence="2">The sequence shown here is derived from an EMBL/GenBank/DDBJ whole genome shotgun (WGS) entry which is preliminary data.</text>
</comment>
<feature type="chain" id="PRO_5015566056" evidence="1">
    <location>
        <begin position="30"/>
        <end position="165"/>
    </location>
</feature>
<keyword evidence="1" id="KW-0732">Signal</keyword>
<name>A0A2T0KGQ8_9ACTN</name>
<evidence type="ECO:0000256" key="1">
    <source>
        <dbReference type="SAM" id="SignalP"/>
    </source>
</evidence>
<dbReference type="RefSeq" id="WP_146169060.1">
    <property type="nucleotide sequence ID" value="NZ_BOMO01000020.1"/>
</dbReference>
<organism evidence="2 3">
    <name type="scientific">Actinoplanes italicus</name>
    <dbReference type="NCBI Taxonomy" id="113567"/>
    <lineage>
        <taxon>Bacteria</taxon>
        <taxon>Bacillati</taxon>
        <taxon>Actinomycetota</taxon>
        <taxon>Actinomycetes</taxon>
        <taxon>Micromonosporales</taxon>
        <taxon>Micromonosporaceae</taxon>
        <taxon>Actinoplanes</taxon>
    </lineage>
</organism>
<keyword evidence="3" id="KW-1185">Reference proteome</keyword>
<accession>A0A2T0KGQ8</accession>
<evidence type="ECO:0000313" key="3">
    <source>
        <dbReference type="Proteomes" id="UP000239415"/>
    </source>
</evidence>
<gene>
    <name evidence="2" type="ORF">CLV67_104125</name>
</gene>
<dbReference type="Proteomes" id="UP000239415">
    <property type="component" value="Unassembled WGS sequence"/>
</dbReference>
<proteinExistence type="predicted"/>
<feature type="signal peptide" evidence="1">
    <location>
        <begin position="1"/>
        <end position="29"/>
    </location>
</feature>
<dbReference type="OrthoDB" id="3298549at2"/>
<evidence type="ECO:0000313" key="2">
    <source>
        <dbReference type="EMBL" id="PRX22598.1"/>
    </source>
</evidence>